<comment type="caution">
    <text evidence="8">The sequence shown here is derived from an EMBL/GenBank/DDBJ whole genome shotgun (WGS) entry which is preliminary data.</text>
</comment>
<dbReference type="PANTHER" id="PTHR11735">
    <property type="entry name" value="TRNA N6-ADENOSINE THREONYLCARBAMOYLTRANSFERASE"/>
    <property type="match status" value="1"/>
</dbReference>
<dbReference type="STRING" id="247633.GP2143_08179"/>
<dbReference type="NCBIfam" id="TIGR03725">
    <property type="entry name" value="T6A_YeaZ"/>
    <property type="match status" value="1"/>
</dbReference>
<dbReference type="AlphaFoldDB" id="A0YCJ3"/>
<dbReference type="GO" id="GO:0006508">
    <property type="term" value="P:proteolysis"/>
    <property type="evidence" value="ECO:0007669"/>
    <property type="project" value="UniProtKB-KW"/>
</dbReference>
<name>A0YCJ3_9GAMM</name>
<dbReference type="GO" id="GO:0005829">
    <property type="term" value="C:cytosol"/>
    <property type="evidence" value="ECO:0007669"/>
    <property type="project" value="TreeGrafter"/>
</dbReference>
<organism evidence="8 9">
    <name type="scientific">marine gamma proteobacterium HTCC2143</name>
    <dbReference type="NCBI Taxonomy" id="247633"/>
    <lineage>
        <taxon>Bacteria</taxon>
        <taxon>Pseudomonadati</taxon>
        <taxon>Pseudomonadota</taxon>
        <taxon>Gammaproteobacteria</taxon>
        <taxon>Cellvibrionales</taxon>
        <taxon>Spongiibacteraceae</taxon>
        <taxon>BD1-7 clade</taxon>
    </lineage>
</organism>
<keyword evidence="5" id="KW-0819">tRNA processing</keyword>
<evidence type="ECO:0000256" key="3">
    <source>
        <dbReference type="ARBA" id="ARBA00019012"/>
    </source>
</evidence>
<dbReference type="GO" id="GO:0008233">
    <property type="term" value="F:peptidase activity"/>
    <property type="evidence" value="ECO:0007669"/>
    <property type="project" value="UniProtKB-KW"/>
</dbReference>
<dbReference type="Gene3D" id="3.30.420.40">
    <property type="match status" value="2"/>
</dbReference>
<dbReference type="EMBL" id="AAVT01000003">
    <property type="protein sequence ID" value="EAW31512.1"/>
    <property type="molecule type" value="Genomic_DNA"/>
</dbReference>
<evidence type="ECO:0000259" key="7">
    <source>
        <dbReference type="Pfam" id="PF00814"/>
    </source>
</evidence>
<evidence type="ECO:0000256" key="5">
    <source>
        <dbReference type="ARBA" id="ARBA00022694"/>
    </source>
</evidence>
<dbReference type="CDD" id="cd24032">
    <property type="entry name" value="ASKHA_NBD_TsaB"/>
    <property type="match status" value="1"/>
</dbReference>
<keyword evidence="8" id="KW-0645">Protease</keyword>
<dbReference type="eggNOG" id="COG1214">
    <property type="taxonomic scope" value="Bacteria"/>
</dbReference>
<dbReference type="InterPro" id="IPR043129">
    <property type="entry name" value="ATPase_NBD"/>
</dbReference>
<reference evidence="8 9" key="1">
    <citation type="journal article" date="2010" name="J. Bacteriol.">
        <title>Genome sequence of the oligotrophic marine Gammaproteobacterium HTCC2143, isolated from the Oregon Coast.</title>
        <authorList>
            <person name="Oh H.M."/>
            <person name="Kang I."/>
            <person name="Ferriera S."/>
            <person name="Giovannoni S.J."/>
            <person name="Cho J.C."/>
        </authorList>
    </citation>
    <scope>NUCLEOTIDE SEQUENCE [LARGE SCALE GENOMIC DNA]</scope>
    <source>
        <strain evidence="8 9">HTCC2143</strain>
    </source>
</reference>
<comment type="similarity">
    <text evidence="2">Belongs to the KAE1 / TsaD family. TsaB subfamily.</text>
</comment>
<dbReference type="OrthoDB" id="9809995at2"/>
<protein>
    <recommendedName>
        <fullName evidence="3">tRNA threonylcarbamoyladenosine biosynthesis protein TsaB</fullName>
    </recommendedName>
    <alternativeName>
        <fullName evidence="6">t(6)A37 threonylcarbamoyladenosine biosynthesis protein TsaB</fullName>
    </alternativeName>
</protein>
<keyword evidence="9" id="KW-1185">Reference proteome</keyword>
<dbReference type="InterPro" id="IPR022496">
    <property type="entry name" value="T6A_TsaB"/>
</dbReference>
<proteinExistence type="inferred from homology"/>
<evidence type="ECO:0000256" key="2">
    <source>
        <dbReference type="ARBA" id="ARBA00010493"/>
    </source>
</evidence>
<gene>
    <name evidence="8" type="ORF">GP2143_08179</name>
</gene>
<dbReference type="SUPFAM" id="SSF53067">
    <property type="entry name" value="Actin-like ATPase domain"/>
    <property type="match status" value="2"/>
</dbReference>
<keyword evidence="4" id="KW-0963">Cytoplasm</keyword>
<dbReference type="GO" id="GO:0002949">
    <property type="term" value="P:tRNA threonylcarbamoyladenosine modification"/>
    <property type="evidence" value="ECO:0007669"/>
    <property type="project" value="InterPro"/>
</dbReference>
<accession>A0YCJ3</accession>
<dbReference type="InterPro" id="IPR000905">
    <property type="entry name" value="Gcp-like_dom"/>
</dbReference>
<keyword evidence="8" id="KW-0378">Hydrolase</keyword>
<dbReference type="PANTHER" id="PTHR11735:SF11">
    <property type="entry name" value="TRNA THREONYLCARBAMOYLADENOSINE BIOSYNTHESIS PROTEIN TSAB"/>
    <property type="match status" value="1"/>
</dbReference>
<sequence length="236" mass="25234">MKLLALDCSTEACSVALLDDSSGNISIDEIFELAPRQHTQRILPLVEQLLSDSHVSLNELDAIAYGRGPGSFTGLRICLGAVQGLAYGAELPVVGVSTLAAQAQAALDDGKGIDGLILSTLDARMDEVYWGVFQLQHGMAKLLGSERLTAPEQVELQTTAEAEGDLMAIGSGFNYASRMPVNQRVDLWRGDLLPTASAVAKLGYVDFNNGAAQSAAEARPVYLRDEVAWKKQTQRG</sequence>
<dbReference type="Pfam" id="PF00814">
    <property type="entry name" value="TsaD"/>
    <property type="match status" value="1"/>
</dbReference>
<comment type="subcellular location">
    <subcellularLocation>
        <location evidence="1">Cytoplasm</location>
    </subcellularLocation>
</comment>
<feature type="domain" description="Gcp-like" evidence="7">
    <location>
        <begin position="32"/>
        <end position="161"/>
    </location>
</feature>
<evidence type="ECO:0000313" key="8">
    <source>
        <dbReference type="EMBL" id="EAW31512.1"/>
    </source>
</evidence>
<evidence type="ECO:0000256" key="4">
    <source>
        <dbReference type="ARBA" id="ARBA00022490"/>
    </source>
</evidence>
<evidence type="ECO:0000313" key="9">
    <source>
        <dbReference type="Proteomes" id="UP000004931"/>
    </source>
</evidence>
<dbReference type="Proteomes" id="UP000004931">
    <property type="component" value="Unassembled WGS sequence"/>
</dbReference>
<evidence type="ECO:0000256" key="1">
    <source>
        <dbReference type="ARBA" id="ARBA00004496"/>
    </source>
</evidence>
<dbReference type="FunFam" id="3.30.420.40:FF:000097">
    <property type="entry name" value="tRNA threonylcarbamoyladenosine biosynthesis protein TsaB"/>
    <property type="match status" value="1"/>
</dbReference>
<evidence type="ECO:0000256" key="6">
    <source>
        <dbReference type="ARBA" id="ARBA00032446"/>
    </source>
</evidence>